<dbReference type="CDD" id="cd07346">
    <property type="entry name" value="ABC_6TM_exporters"/>
    <property type="match status" value="1"/>
</dbReference>
<keyword evidence="3" id="KW-0547">Nucleotide-binding</keyword>
<feature type="transmembrane region" description="Helical" evidence="7">
    <location>
        <begin position="279"/>
        <end position="297"/>
    </location>
</feature>
<dbReference type="GO" id="GO:0005886">
    <property type="term" value="C:plasma membrane"/>
    <property type="evidence" value="ECO:0007669"/>
    <property type="project" value="UniProtKB-SubCell"/>
</dbReference>
<dbReference type="Pfam" id="PF00664">
    <property type="entry name" value="ABC_membrane"/>
    <property type="match status" value="1"/>
</dbReference>
<dbReference type="InterPro" id="IPR036640">
    <property type="entry name" value="ABC1_TM_sf"/>
</dbReference>
<keyword evidence="5 7" id="KW-1133">Transmembrane helix</keyword>
<evidence type="ECO:0000256" key="4">
    <source>
        <dbReference type="ARBA" id="ARBA00022840"/>
    </source>
</evidence>
<dbReference type="GO" id="GO:0015421">
    <property type="term" value="F:ABC-type oligopeptide transporter activity"/>
    <property type="evidence" value="ECO:0007669"/>
    <property type="project" value="TreeGrafter"/>
</dbReference>
<evidence type="ECO:0000313" key="11">
    <source>
        <dbReference type="Proteomes" id="UP000036520"/>
    </source>
</evidence>
<dbReference type="InterPro" id="IPR039421">
    <property type="entry name" value="Type_1_exporter"/>
</dbReference>
<comment type="subcellular location">
    <subcellularLocation>
        <location evidence="1">Cell membrane</location>
        <topology evidence="1">Multi-pass membrane protein</topology>
    </subcellularLocation>
</comment>
<dbReference type="Gene3D" id="3.40.50.300">
    <property type="entry name" value="P-loop containing nucleotide triphosphate hydrolases"/>
    <property type="match status" value="1"/>
</dbReference>
<feature type="transmembrane region" description="Helical" evidence="7">
    <location>
        <begin position="248"/>
        <end position="273"/>
    </location>
</feature>
<dbReference type="STRING" id="320787.CA2015_4564"/>
<dbReference type="FunFam" id="3.40.50.300:FF:000218">
    <property type="entry name" value="Multidrug ABC transporter ATP-binding protein"/>
    <property type="match status" value="1"/>
</dbReference>
<dbReference type="GO" id="GO:0016887">
    <property type="term" value="F:ATP hydrolysis activity"/>
    <property type="evidence" value="ECO:0007669"/>
    <property type="project" value="InterPro"/>
</dbReference>
<dbReference type="SMART" id="SM00382">
    <property type="entry name" value="AAA"/>
    <property type="match status" value="1"/>
</dbReference>
<dbReference type="SUPFAM" id="SSF52540">
    <property type="entry name" value="P-loop containing nucleoside triphosphate hydrolases"/>
    <property type="match status" value="1"/>
</dbReference>
<dbReference type="Proteomes" id="UP000036520">
    <property type="component" value="Chromosome"/>
</dbReference>
<evidence type="ECO:0000313" key="10">
    <source>
        <dbReference type="EMBL" id="AKP53900.1"/>
    </source>
</evidence>
<evidence type="ECO:0000259" key="8">
    <source>
        <dbReference type="PROSITE" id="PS50893"/>
    </source>
</evidence>
<dbReference type="EMBL" id="CP012040">
    <property type="protein sequence ID" value="AKP53900.1"/>
    <property type="molecule type" value="Genomic_DNA"/>
</dbReference>
<evidence type="ECO:0000259" key="9">
    <source>
        <dbReference type="PROSITE" id="PS50929"/>
    </source>
</evidence>
<evidence type="ECO:0000256" key="2">
    <source>
        <dbReference type="ARBA" id="ARBA00022692"/>
    </source>
</evidence>
<organism evidence="10 11">
    <name type="scientific">Cyclobacterium amurskyense</name>
    <dbReference type="NCBI Taxonomy" id="320787"/>
    <lineage>
        <taxon>Bacteria</taxon>
        <taxon>Pseudomonadati</taxon>
        <taxon>Bacteroidota</taxon>
        <taxon>Cytophagia</taxon>
        <taxon>Cytophagales</taxon>
        <taxon>Cyclobacteriaceae</taxon>
        <taxon>Cyclobacterium</taxon>
    </lineage>
</organism>
<keyword evidence="2 7" id="KW-0812">Transmembrane</keyword>
<accession>A0A0H4PLI8</accession>
<evidence type="ECO:0000256" key="3">
    <source>
        <dbReference type="ARBA" id="ARBA00022741"/>
    </source>
</evidence>
<sequence length="580" mass="63994">MKANKSKVSLKSVFKTIIWPRRKYIFIGLFLIIISRLSGLVLPWASKYLVDDVIPSSDFELLKWLIVAVVVSVTIQSVTSFGLTQILSVEAQNLIAKLRVEVQAHIIRLPIRFFDNAKTGELVSRVMTDVEGVRNLVGTGLAQMVGGLLTSMISLVLLIYISPKMTLYVLVPVIIFGVISLKAFGRIRPIFRERGKINAEVTGRLTETLGGIRVIKGFNAENQETKIFESGVNKLFLNVKSSLTATSFVTSAATFLLGLASAGIMGIGGYMIMEDQLTFGDFLAFTLLLGFMIAPILQMSNIGSQLTEAFAGLDRTQELMNIPLEADPLTRNILLPEIKGRVAFENVHFEYESGTEIIKGVDFIAEPGTVTALVGSSGSGKTTISGLVASFLNPTKGRVTIDGQDLSKIDLDSFRRQLGVVLQDDFLFEGTIRENIMFPRPDASEELLQDAVKSAYVHQFTDHFEKGLETVIGERGVKLSGGQRQRLAIARAILANPRILILDEATSNLDAESEHFIQSSLKSLMEGRTTFVIAHRLSTIRQADQILVIEKGQIVERGHHDELISTNGRYHDLYTFQARI</sequence>
<dbReference type="PROSITE" id="PS50893">
    <property type="entry name" value="ABC_TRANSPORTER_2"/>
    <property type="match status" value="1"/>
</dbReference>
<dbReference type="Gene3D" id="1.20.1560.10">
    <property type="entry name" value="ABC transporter type 1, transmembrane domain"/>
    <property type="match status" value="1"/>
</dbReference>
<keyword evidence="11" id="KW-1185">Reference proteome</keyword>
<feature type="transmembrane region" description="Helical" evidence="7">
    <location>
        <begin position="141"/>
        <end position="161"/>
    </location>
</feature>
<dbReference type="PATRIC" id="fig|320787.5.peg.5001"/>
<dbReference type="RefSeq" id="WP_048643953.1">
    <property type="nucleotide sequence ID" value="NZ_CP012040.1"/>
</dbReference>
<dbReference type="PROSITE" id="PS00211">
    <property type="entry name" value="ABC_TRANSPORTER_1"/>
    <property type="match status" value="1"/>
</dbReference>
<protein>
    <submittedName>
        <fullName evidence="10">Lipid A export ATP-binding/permease protein MsbA</fullName>
    </submittedName>
</protein>
<evidence type="ECO:0000256" key="7">
    <source>
        <dbReference type="SAM" id="Phobius"/>
    </source>
</evidence>
<evidence type="ECO:0000256" key="6">
    <source>
        <dbReference type="ARBA" id="ARBA00023136"/>
    </source>
</evidence>
<dbReference type="InterPro" id="IPR011527">
    <property type="entry name" value="ABC1_TM_dom"/>
</dbReference>
<dbReference type="InterPro" id="IPR003593">
    <property type="entry name" value="AAA+_ATPase"/>
</dbReference>
<dbReference type="OrthoDB" id="1111069at2"/>
<gene>
    <name evidence="10" type="ORF">CA2015_4564</name>
</gene>
<dbReference type="Pfam" id="PF00005">
    <property type="entry name" value="ABC_tran"/>
    <property type="match status" value="1"/>
</dbReference>
<dbReference type="SUPFAM" id="SSF90123">
    <property type="entry name" value="ABC transporter transmembrane region"/>
    <property type="match status" value="1"/>
</dbReference>
<feature type="transmembrane region" description="Helical" evidence="7">
    <location>
        <begin position="24"/>
        <end position="44"/>
    </location>
</feature>
<feature type="domain" description="ABC transporter" evidence="8">
    <location>
        <begin position="342"/>
        <end position="576"/>
    </location>
</feature>
<dbReference type="GO" id="GO:0005524">
    <property type="term" value="F:ATP binding"/>
    <property type="evidence" value="ECO:0007669"/>
    <property type="project" value="UniProtKB-KW"/>
</dbReference>
<dbReference type="InterPro" id="IPR003439">
    <property type="entry name" value="ABC_transporter-like_ATP-bd"/>
</dbReference>
<dbReference type="InterPro" id="IPR017871">
    <property type="entry name" value="ABC_transporter-like_CS"/>
</dbReference>
<dbReference type="AlphaFoldDB" id="A0A0H4PLI8"/>
<feature type="transmembrane region" description="Helical" evidence="7">
    <location>
        <begin position="167"/>
        <end position="184"/>
    </location>
</feature>
<reference evidence="10 11" key="1">
    <citation type="submission" date="2015-07" db="EMBL/GenBank/DDBJ databases">
        <authorList>
            <person name="Kim K.M."/>
        </authorList>
    </citation>
    <scope>NUCLEOTIDE SEQUENCE [LARGE SCALE GENOMIC DNA]</scope>
    <source>
        <strain evidence="10 11">KCTC 12363</strain>
    </source>
</reference>
<dbReference type="InterPro" id="IPR027417">
    <property type="entry name" value="P-loop_NTPase"/>
</dbReference>
<name>A0A0H4PLI8_9BACT</name>
<evidence type="ECO:0000256" key="5">
    <source>
        <dbReference type="ARBA" id="ARBA00022989"/>
    </source>
</evidence>
<evidence type="ECO:0000256" key="1">
    <source>
        <dbReference type="ARBA" id="ARBA00004651"/>
    </source>
</evidence>
<keyword evidence="6 7" id="KW-0472">Membrane</keyword>
<feature type="domain" description="ABC transmembrane type-1" evidence="9">
    <location>
        <begin position="26"/>
        <end position="308"/>
    </location>
</feature>
<keyword evidence="4 10" id="KW-0067">ATP-binding</keyword>
<feature type="transmembrane region" description="Helical" evidence="7">
    <location>
        <begin position="64"/>
        <end position="89"/>
    </location>
</feature>
<proteinExistence type="predicted"/>
<dbReference type="PROSITE" id="PS50929">
    <property type="entry name" value="ABC_TM1F"/>
    <property type="match status" value="1"/>
</dbReference>
<dbReference type="KEGG" id="camu:CA2015_4564"/>
<dbReference type="PANTHER" id="PTHR43394:SF1">
    <property type="entry name" value="ATP-BINDING CASSETTE SUB-FAMILY B MEMBER 10, MITOCHONDRIAL"/>
    <property type="match status" value="1"/>
</dbReference>
<dbReference type="PANTHER" id="PTHR43394">
    <property type="entry name" value="ATP-DEPENDENT PERMEASE MDL1, MITOCHONDRIAL"/>
    <property type="match status" value="1"/>
</dbReference>